<dbReference type="OrthoDB" id="1431934at2759"/>
<dbReference type="PANTHER" id="PTHR11685">
    <property type="entry name" value="RBR FAMILY RING FINGER AND IBR DOMAIN-CONTAINING"/>
    <property type="match status" value="1"/>
</dbReference>
<name>A0A4U0VK55_9PEZI</name>
<dbReference type="EC" id="2.3.2.31" evidence="2"/>
<feature type="compositionally biased region" description="Basic and acidic residues" evidence="10">
    <location>
        <begin position="24"/>
        <end position="37"/>
    </location>
</feature>
<feature type="compositionally biased region" description="Basic residues" evidence="10">
    <location>
        <begin position="38"/>
        <end position="47"/>
    </location>
</feature>
<evidence type="ECO:0000256" key="5">
    <source>
        <dbReference type="ARBA" id="ARBA00022737"/>
    </source>
</evidence>
<evidence type="ECO:0000256" key="7">
    <source>
        <dbReference type="ARBA" id="ARBA00022786"/>
    </source>
</evidence>
<evidence type="ECO:0000256" key="4">
    <source>
        <dbReference type="ARBA" id="ARBA00022723"/>
    </source>
</evidence>
<keyword evidence="4" id="KW-0479">Metal-binding</keyword>
<evidence type="ECO:0000256" key="8">
    <source>
        <dbReference type="ARBA" id="ARBA00022833"/>
    </source>
</evidence>
<evidence type="ECO:0000313" key="13">
    <source>
        <dbReference type="EMBL" id="TKA49657.1"/>
    </source>
</evidence>
<keyword evidence="8" id="KW-0862">Zinc</keyword>
<evidence type="ECO:0000259" key="12">
    <source>
        <dbReference type="PROSITE" id="PS51873"/>
    </source>
</evidence>
<dbReference type="SUPFAM" id="SSF57850">
    <property type="entry name" value="RING/U-box"/>
    <property type="match status" value="3"/>
</dbReference>
<dbReference type="Gene3D" id="3.30.40.10">
    <property type="entry name" value="Zinc/RING finger domain, C3HC4 (zinc finger)"/>
    <property type="match status" value="1"/>
</dbReference>
<evidence type="ECO:0000256" key="2">
    <source>
        <dbReference type="ARBA" id="ARBA00012251"/>
    </source>
</evidence>
<keyword evidence="7" id="KW-0833">Ubl conjugation pathway</keyword>
<feature type="domain" description="RING-type" evidence="11">
    <location>
        <begin position="527"/>
        <end position="580"/>
    </location>
</feature>
<dbReference type="InterPro" id="IPR002867">
    <property type="entry name" value="IBR_dom"/>
</dbReference>
<dbReference type="GO" id="GO:0061630">
    <property type="term" value="F:ubiquitin protein ligase activity"/>
    <property type="evidence" value="ECO:0007669"/>
    <property type="project" value="UniProtKB-EC"/>
</dbReference>
<dbReference type="InterPro" id="IPR001841">
    <property type="entry name" value="Znf_RING"/>
</dbReference>
<dbReference type="Pfam" id="PF01485">
    <property type="entry name" value="IBR"/>
    <property type="match status" value="1"/>
</dbReference>
<reference evidence="13 14" key="1">
    <citation type="submission" date="2017-03" db="EMBL/GenBank/DDBJ databases">
        <title>Genomes of endolithic fungi from Antarctica.</title>
        <authorList>
            <person name="Coleine C."/>
            <person name="Masonjones S."/>
            <person name="Stajich J.E."/>
        </authorList>
    </citation>
    <scope>NUCLEOTIDE SEQUENCE [LARGE SCALE GENOMIC DNA]</scope>
    <source>
        <strain evidence="13 14">CCFEE 5311</strain>
    </source>
</reference>
<evidence type="ECO:0000256" key="6">
    <source>
        <dbReference type="ARBA" id="ARBA00022771"/>
    </source>
</evidence>
<dbReference type="STRING" id="329885.A0A4U0VK55"/>
<evidence type="ECO:0000313" key="14">
    <source>
        <dbReference type="Proteomes" id="UP000310066"/>
    </source>
</evidence>
<protein>
    <recommendedName>
        <fullName evidence="2">RBR-type E3 ubiquitin transferase</fullName>
        <ecNumber evidence="2">2.3.2.31</ecNumber>
    </recommendedName>
</protein>
<dbReference type="Gene3D" id="1.20.120.1750">
    <property type="match status" value="1"/>
</dbReference>
<dbReference type="InterPro" id="IPR013083">
    <property type="entry name" value="Znf_RING/FYVE/PHD"/>
</dbReference>
<gene>
    <name evidence="13" type="ORF">B0A54_00325</name>
</gene>
<sequence>MRGLEKIASKFTFGKKQDASFSHPTDDYPSKKSELKRTNAKLRKRKSTLMNFNGLNPDPGASPNHGQRHFPRRFMGSFVPAEDSSKVNPFGPDQQVDSFDEETREVARLKREIRDKRISAALAQPPLPEQDGSMASRLGLKVNTLNTAAIPNLQDYIGAEGSAGIQRLQQAVQATKSVRNDDDVVSAEAQGSKDSASAVEQERSAVSELRAIVATCFADLDDDVPSLQAMRGSQVNESGNRGKLDATDVDLLSLKAAGLALHNKMELGPDYHCPLGLQVQHQEDQTVRHGRAALRRKPLPKSIQEYEKEPGRRISWETIVPSVSAPSTPNMTASSSFNPILPVISSLDWSKLKDGAAKNVAEAYDAANTQTAIARGLLFFESQRNSGSSGTSPTDSFMSALTDVPPSKYEGKGKARVFDQSPAQVERESEEYRRLAERKLIDAETDFMRAKAEAAEIAIKSSRAAAESHRYDAERNFTVARKASGMLMAQSATLMQKSRDMQQALLLQKQQEEAALLAAERARRRDCNVCGDAKSPLDFAAKPPTSKCEHLPTTCNDCLAQWMTSEFESKGGEGIKCPECPQKLDYSDVQRAASTQTFEAYDNLLTRLALGACDDFAWCLAPSCGSGQLNPENRNYMDCKHCGYKQCLRHKVQWHADETCEEYEYTVSGDRAREEEAKTEAMLDEMSKKCPGANCGWRIQKIDGCEHMTCKKCRWEFCWQCLASQKEIKSELNDEAVFGGDRADTGVSVMLTASMEAAIKGHFVGYLLAYSHVRERQ</sequence>
<dbReference type="EMBL" id="NAJP01000001">
    <property type="protein sequence ID" value="TKA49657.1"/>
    <property type="molecule type" value="Genomic_DNA"/>
</dbReference>
<evidence type="ECO:0000256" key="3">
    <source>
        <dbReference type="ARBA" id="ARBA00022679"/>
    </source>
</evidence>
<organism evidence="13 14">
    <name type="scientific">Friedmanniomyces endolithicus</name>
    <dbReference type="NCBI Taxonomy" id="329885"/>
    <lineage>
        <taxon>Eukaryota</taxon>
        <taxon>Fungi</taxon>
        <taxon>Dikarya</taxon>
        <taxon>Ascomycota</taxon>
        <taxon>Pezizomycotina</taxon>
        <taxon>Dothideomycetes</taxon>
        <taxon>Dothideomycetidae</taxon>
        <taxon>Mycosphaerellales</taxon>
        <taxon>Teratosphaeriaceae</taxon>
        <taxon>Friedmanniomyces</taxon>
    </lineage>
</organism>
<dbReference type="PROSITE" id="PS50089">
    <property type="entry name" value="ZF_RING_2"/>
    <property type="match status" value="1"/>
</dbReference>
<dbReference type="GO" id="GO:0016567">
    <property type="term" value="P:protein ubiquitination"/>
    <property type="evidence" value="ECO:0007669"/>
    <property type="project" value="InterPro"/>
</dbReference>
<dbReference type="GO" id="GO:0008270">
    <property type="term" value="F:zinc ion binding"/>
    <property type="evidence" value="ECO:0007669"/>
    <property type="project" value="UniProtKB-KW"/>
</dbReference>
<keyword evidence="3" id="KW-0808">Transferase</keyword>
<dbReference type="PROSITE" id="PS51873">
    <property type="entry name" value="TRIAD"/>
    <property type="match status" value="1"/>
</dbReference>
<keyword evidence="5" id="KW-0677">Repeat</keyword>
<proteinExistence type="predicted"/>
<accession>A0A4U0VK55</accession>
<dbReference type="SMART" id="SM00647">
    <property type="entry name" value="IBR"/>
    <property type="match status" value="2"/>
</dbReference>
<dbReference type="AlphaFoldDB" id="A0A4U0VK55"/>
<evidence type="ECO:0000256" key="9">
    <source>
        <dbReference type="PROSITE-ProRule" id="PRU00175"/>
    </source>
</evidence>
<keyword evidence="6 9" id="KW-0863">Zinc-finger</keyword>
<dbReference type="CDD" id="cd20335">
    <property type="entry name" value="BRcat_RBR"/>
    <property type="match status" value="1"/>
</dbReference>
<evidence type="ECO:0000259" key="11">
    <source>
        <dbReference type="PROSITE" id="PS50089"/>
    </source>
</evidence>
<feature type="region of interest" description="Disordered" evidence="10">
    <location>
        <begin position="1"/>
        <end position="101"/>
    </location>
</feature>
<dbReference type="InterPro" id="IPR031127">
    <property type="entry name" value="E3_UB_ligase_RBR"/>
</dbReference>
<comment type="caution">
    <text evidence="13">The sequence shown here is derived from an EMBL/GenBank/DDBJ whole genome shotgun (WGS) entry which is preliminary data.</text>
</comment>
<dbReference type="InterPro" id="IPR044066">
    <property type="entry name" value="TRIAD_supradom"/>
</dbReference>
<evidence type="ECO:0000256" key="10">
    <source>
        <dbReference type="SAM" id="MobiDB-lite"/>
    </source>
</evidence>
<dbReference type="Pfam" id="PF22191">
    <property type="entry name" value="IBR_1"/>
    <property type="match status" value="1"/>
</dbReference>
<feature type="domain" description="RING-type" evidence="12">
    <location>
        <begin position="523"/>
        <end position="744"/>
    </location>
</feature>
<comment type="catalytic activity">
    <reaction evidence="1">
        <text>[E2 ubiquitin-conjugating enzyme]-S-ubiquitinyl-L-cysteine + [acceptor protein]-L-lysine = [E2 ubiquitin-conjugating enzyme]-L-cysteine + [acceptor protein]-N(6)-ubiquitinyl-L-lysine.</text>
        <dbReference type="EC" id="2.3.2.31"/>
    </reaction>
</comment>
<dbReference type="Proteomes" id="UP000310066">
    <property type="component" value="Unassembled WGS sequence"/>
</dbReference>
<evidence type="ECO:0000256" key="1">
    <source>
        <dbReference type="ARBA" id="ARBA00001798"/>
    </source>
</evidence>